<dbReference type="EMBL" id="VFPA01000008">
    <property type="protein sequence ID" value="TQM01890.1"/>
    <property type="molecule type" value="Genomic_DNA"/>
</dbReference>
<dbReference type="SUPFAM" id="SSF51679">
    <property type="entry name" value="Bacterial luciferase-like"/>
    <property type="match status" value="1"/>
</dbReference>
<name>A0A543CXS4_9PSEU</name>
<reference evidence="3 4" key="1">
    <citation type="submission" date="2019-06" db="EMBL/GenBank/DDBJ databases">
        <title>Sequencing the genomes of 1000 actinobacteria strains.</title>
        <authorList>
            <person name="Klenk H.-P."/>
        </authorList>
    </citation>
    <scope>NUCLEOTIDE SEQUENCE [LARGE SCALE GENOMIC DNA]</scope>
    <source>
        <strain evidence="3 4">DSM 45301</strain>
    </source>
</reference>
<dbReference type="PANTHER" id="PTHR43244">
    <property type="match status" value="1"/>
</dbReference>
<comment type="caution">
    <text evidence="3">The sequence shown here is derived from an EMBL/GenBank/DDBJ whole genome shotgun (WGS) entry which is preliminary data.</text>
</comment>
<dbReference type="RefSeq" id="WP_142064916.1">
    <property type="nucleotide sequence ID" value="NZ_VFPA01000008.1"/>
</dbReference>
<evidence type="ECO:0000259" key="2">
    <source>
        <dbReference type="Pfam" id="PF00296"/>
    </source>
</evidence>
<proteinExistence type="predicted"/>
<dbReference type="AlphaFoldDB" id="A0A543CXS4"/>
<keyword evidence="1" id="KW-0560">Oxidoreductase</keyword>
<keyword evidence="4" id="KW-1185">Reference proteome</keyword>
<dbReference type="Pfam" id="PF00296">
    <property type="entry name" value="Bac_luciferase"/>
    <property type="match status" value="1"/>
</dbReference>
<dbReference type="InterPro" id="IPR050564">
    <property type="entry name" value="F420-G6PD/mer"/>
</dbReference>
<evidence type="ECO:0000313" key="4">
    <source>
        <dbReference type="Proteomes" id="UP000315677"/>
    </source>
</evidence>
<feature type="domain" description="Luciferase-like" evidence="2">
    <location>
        <begin position="15"/>
        <end position="339"/>
    </location>
</feature>
<dbReference type="OrthoDB" id="9775082at2"/>
<accession>A0A543CXS4</accession>
<dbReference type="Gene3D" id="3.20.20.30">
    <property type="entry name" value="Luciferase-like domain"/>
    <property type="match status" value="1"/>
</dbReference>
<dbReference type="Proteomes" id="UP000315677">
    <property type="component" value="Unassembled WGS sequence"/>
</dbReference>
<evidence type="ECO:0000313" key="3">
    <source>
        <dbReference type="EMBL" id="TQM01890.1"/>
    </source>
</evidence>
<dbReference type="InterPro" id="IPR011251">
    <property type="entry name" value="Luciferase-like_dom"/>
</dbReference>
<dbReference type="PANTHER" id="PTHR43244:SF1">
    <property type="entry name" value="5,10-METHYLENETETRAHYDROMETHANOPTERIN REDUCTASE"/>
    <property type="match status" value="1"/>
</dbReference>
<gene>
    <name evidence="3" type="ORF">FB558_8409</name>
</gene>
<evidence type="ECO:0000256" key="1">
    <source>
        <dbReference type="ARBA" id="ARBA00023002"/>
    </source>
</evidence>
<protein>
    <submittedName>
        <fullName evidence="3">Phthiodiolone/phenolphthiodiolone dimycocerosates ketoreductase</fullName>
    </submittedName>
</protein>
<sequence length="372" mass="39899">MGGPVTVGVPGHFGPPADRVAPAAARAEADGYDATWYPCHLMAWHPDSLWTSDLTPIAEVQPNPHAQFDPFQAMAVAGAATTRITVGVGVTDTLRQHPAMLARASLTAQHFAGGRAILGLGSGERLNISPYGMDWSRPTARLAEAIEVVRLLWRAEGAIDFEGDFYRLEDAVLGLDPFGGAEPPIWIAAHGPRMLELVGRHGDGWLPTKSTPEQYADRLQAIRRSAEDAGRDPAGITPSMLGYVLCAPDEDTLTRMCRHPLIRMLCVLLPEGVYRDHGVPAPFSGGSGFHSFIPSRVDRAEAERVVAAIPPEVVRYAAFCGTAQQIADQVGAYVEAGLRDVVLWNVTGLADPALTGFSYKVLARVREILAAG</sequence>
<dbReference type="GO" id="GO:0016705">
    <property type="term" value="F:oxidoreductase activity, acting on paired donors, with incorporation or reduction of molecular oxygen"/>
    <property type="evidence" value="ECO:0007669"/>
    <property type="project" value="InterPro"/>
</dbReference>
<organism evidence="3 4">
    <name type="scientific">Pseudonocardia kunmingensis</name>
    <dbReference type="NCBI Taxonomy" id="630975"/>
    <lineage>
        <taxon>Bacteria</taxon>
        <taxon>Bacillati</taxon>
        <taxon>Actinomycetota</taxon>
        <taxon>Actinomycetes</taxon>
        <taxon>Pseudonocardiales</taxon>
        <taxon>Pseudonocardiaceae</taxon>
        <taxon>Pseudonocardia</taxon>
    </lineage>
</organism>
<dbReference type="CDD" id="cd01097">
    <property type="entry name" value="Tetrahydromethanopterin_reductase"/>
    <property type="match status" value="1"/>
</dbReference>
<dbReference type="InterPro" id="IPR036661">
    <property type="entry name" value="Luciferase-like_sf"/>
</dbReference>